<dbReference type="SUPFAM" id="SSF54001">
    <property type="entry name" value="Cysteine proteinases"/>
    <property type="match status" value="1"/>
</dbReference>
<dbReference type="Pfam" id="PF01841">
    <property type="entry name" value="Transglut_core"/>
    <property type="match status" value="1"/>
</dbReference>
<dbReference type="GO" id="GO:0005737">
    <property type="term" value="C:cytoplasm"/>
    <property type="evidence" value="ECO:0007669"/>
    <property type="project" value="TreeGrafter"/>
</dbReference>
<evidence type="ECO:0000313" key="4">
    <source>
        <dbReference type="Proteomes" id="UP000823598"/>
    </source>
</evidence>
<gene>
    <name evidence="3" type="ORF">IAB88_01145</name>
</gene>
<name>A0A9D9NJD7_9BACT</name>
<feature type="domain" description="Transglutaminase-like" evidence="2">
    <location>
        <begin position="75"/>
        <end position="138"/>
    </location>
</feature>
<dbReference type="InterPro" id="IPR002931">
    <property type="entry name" value="Transglutaminase-like"/>
</dbReference>
<proteinExistence type="predicted"/>
<evidence type="ECO:0000259" key="2">
    <source>
        <dbReference type="SMART" id="SM00460"/>
    </source>
</evidence>
<dbReference type="PANTHER" id="PTHR46333:SF2">
    <property type="entry name" value="CYTOKINESIS PROTEIN 3"/>
    <property type="match status" value="1"/>
</dbReference>
<accession>A0A9D9NJD7</accession>
<sequence length="456" mass="51483">MRIKMFVIVLCLCAQSWAQGNNQYISPTKYDYSQVSQQITANCGSKYEQAKAIYRWLCDNISYDTSYSIYTADECWEQRKGVCQAYCELFYRLAEPVGLDVRIITGDAKTMNSGAEGHAWVFAIVEGDNVGVMIDPTWGAGSVNGSVFIRSDNDDSWFHVDPYWMIFTHFPDDSAYQLLPQPISRDQFDALPLIKPMWGEYGFDGKTIYDMCISGDADLPVIYKSGVGKLRIVEMPLQRTLRVGMNYRFAVRKLQQCEVAVLPKQADDGWQLQGSTYYMDYMPVKAGEVVLGIGGGGKSYFNVVEYEVAQPDAKDLARLEKVNPMLMPELTDLPGFNASVLRWYGIDGRKLLAEVRNGSVDKLPKFYSSAGEFSIVEMPFNGVLRKGHSYVFKITPHKGLNWALINEGTWYREWNVDASTGIISMSVTPENTGRLVLAVQLIDGGKYEYCIEYDVR</sequence>
<dbReference type="EMBL" id="JADIMC010000014">
    <property type="protein sequence ID" value="MBO8475580.1"/>
    <property type="molecule type" value="Genomic_DNA"/>
</dbReference>
<evidence type="ECO:0000313" key="3">
    <source>
        <dbReference type="EMBL" id="MBO8475580.1"/>
    </source>
</evidence>
<protein>
    <recommendedName>
        <fullName evidence="2">Transglutaminase-like domain-containing protein</fullName>
    </recommendedName>
</protein>
<dbReference type="Gene3D" id="3.10.620.30">
    <property type="match status" value="1"/>
</dbReference>
<organism evidence="3 4">
    <name type="scientific">Candidatus Limisoma faecipullorum</name>
    <dbReference type="NCBI Taxonomy" id="2840854"/>
    <lineage>
        <taxon>Bacteria</taxon>
        <taxon>Pseudomonadati</taxon>
        <taxon>Bacteroidota</taxon>
        <taxon>Bacteroidia</taxon>
        <taxon>Bacteroidales</taxon>
        <taxon>Candidatus Limisoma</taxon>
    </lineage>
</organism>
<dbReference type="PANTHER" id="PTHR46333">
    <property type="entry name" value="CYTOKINESIS PROTEIN 3"/>
    <property type="match status" value="1"/>
</dbReference>
<dbReference type="Proteomes" id="UP000823598">
    <property type="component" value="Unassembled WGS sequence"/>
</dbReference>
<feature type="chain" id="PRO_5038768240" description="Transglutaminase-like domain-containing protein" evidence="1">
    <location>
        <begin position="19"/>
        <end position="456"/>
    </location>
</feature>
<reference evidence="3" key="1">
    <citation type="submission" date="2020-10" db="EMBL/GenBank/DDBJ databases">
        <authorList>
            <person name="Gilroy R."/>
        </authorList>
    </citation>
    <scope>NUCLEOTIDE SEQUENCE</scope>
    <source>
        <strain evidence="3">6919</strain>
    </source>
</reference>
<evidence type="ECO:0000256" key="1">
    <source>
        <dbReference type="SAM" id="SignalP"/>
    </source>
</evidence>
<dbReference type="InterPro" id="IPR038765">
    <property type="entry name" value="Papain-like_cys_pep_sf"/>
</dbReference>
<comment type="caution">
    <text evidence="3">The sequence shown here is derived from an EMBL/GenBank/DDBJ whole genome shotgun (WGS) entry which is preliminary data.</text>
</comment>
<dbReference type="SMART" id="SM00460">
    <property type="entry name" value="TGc"/>
    <property type="match status" value="1"/>
</dbReference>
<reference evidence="3" key="2">
    <citation type="journal article" date="2021" name="PeerJ">
        <title>Extensive microbial diversity within the chicken gut microbiome revealed by metagenomics and culture.</title>
        <authorList>
            <person name="Gilroy R."/>
            <person name="Ravi A."/>
            <person name="Getino M."/>
            <person name="Pursley I."/>
            <person name="Horton D.L."/>
            <person name="Alikhan N.F."/>
            <person name="Baker D."/>
            <person name="Gharbi K."/>
            <person name="Hall N."/>
            <person name="Watson M."/>
            <person name="Adriaenssens E.M."/>
            <person name="Foster-Nyarko E."/>
            <person name="Jarju S."/>
            <person name="Secka A."/>
            <person name="Antonio M."/>
            <person name="Oren A."/>
            <person name="Chaudhuri R.R."/>
            <person name="La Ragione R."/>
            <person name="Hildebrand F."/>
            <person name="Pallen M.J."/>
        </authorList>
    </citation>
    <scope>NUCLEOTIDE SEQUENCE</scope>
    <source>
        <strain evidence="3">6919</strain>
    </source>
</reference>
<dbReference type="InterPro" id="IPR052557">
    <property type="entry name" value="CAP/Cytokinesis_protein"/>
</dbReference>
<dbReference type="AlphaFoldDB" id="A0A9D9NJD7"/>
<feature type="signal peptide" evidence="1">
    <location>
        <begin position="1"/>
        <end position="18"/>
    </location>
</feature>
<keyword evidence="1" id="KW-0732">Signal</keyword>